<feature type="compositionally biased region" description="Basic and acidic residues" evidence="1">
    <location>
        <begin position="130"/>
        <end position="156"/>
    </location>
</feature>
<dbReference type="AlphaFoldDB" id="A0A6A1WRF0"/>
<comment type="caution">
    <text evidence="2">The sequence shown here is derived from an EMBL/GenBank/DDBJ whole genome shotgun (WGS) entry which is preliminary data.</text>
</comment>
<feature type="region of interest" description="Disordered" evidence="1">
    <location>
        <begin position="36"/>
        <end position="163"/>
    </location>
</feature>
<evidence type="ECO:0000313" key="3">
    <source>
        <dbReference type="Proteomes" id="UP000516437"/>
    </source>
</evidence>
<reference evidence="2 3" key="1">
    <citation type="journal article" date="2019" name="Plant Biotechnol. J.">
        <title>The red bayberry genome and genetic basis of sex determination.</title>
        <authorList>
            <person name="Jia H.M."/>
            <person name="Jia H.J."/>
            <person name="Cai Q.L."/>
            <person name="Wang Y."/>
            <person name="Zhao H.B."/>
            <person name="Yang W.F."/>
            <person name="Wang G.Y."/>
            <person name="Li Y.H."/>
            <person name="Zhan D.L."/>
            <person name="Shen Y.T."/>
            <person name="Niu Q.F."/>
            <person name="Chang L."/>
            <person name="Qiu J."/>
            <person name="Zhao L."/>
            <person name="Xie H.B."/>
            <person name="Fu W.Y."/>
            <person name="Jin J."/>
            <person name="Li X.W."/>
            <person name="Jiao Y."/>
            <person name="Zhou C.C."/>
            <person name="Tu T."/>
            <person name="Chai C.Y."/>
            <person name="Gao J.L."/>
            <person name="Fan L.J."/>
            <person name="van de Weg E."/>
            <person name="Wang J.Y."/>
            <person name="Gao Z.S."/>
        </authorList>
    </citation>
    <scope>NUCLEOTIDE SEQUENCE [LARGE SCALE GENOMIC DNA]</scope>
    <source>
        <tissue evidence="2">Leaves</tissue>
    </source>
</reference>
<name>A0A6A1WRF0_9ROSI</name>
<gene>
    <name evidence="2" type="ORF">CJ030_MR1G020565</name>
</gene>
<feature type="compositionally biased region" description="Acidic residues" evidence="1">
    <location>
        <begin position="119"/>
        <end position="129"/>
    </location>
</feature>
<keyword evidence="3" id="KW-1185">Reference proteome</keyword>
<protein>
    <submittedName>
        <fullName evidence="2">Uncharacterized protein</fullName>
    </submittedName>
</protein>
<organism evidence="2 3">
    <name type="scientific">Morella rubra</name>
    <name type="common">Chinese bayberry</name>
    <dbReference type="NCBI Taxonomy" id="262757"/>
    <lineage>
        <taxon>Eukaryota</taxon>
        <taxon>Viridiplantae</taxon>
        <taxon>Streptophyta</taxon>
        <taxon>Embryophyta</taxon>
        <taxon>Tracheophyta</taxon>
        <taxon>Spermatophyta</taxon>
        <taxon>Magnoliopsida</taxon>
        <taxon>eudicotyledons</taxon>
        <taxon>Gunneridae</taxon>
        <taxon>Pentapetalae</taxon>
        <taxon>rosids</taxon>
        <taxon>fabids</taxon>
        <taxon>Fagales</taxon>
        <taxon>Myricaceae</taxon>
        <taxon>Morella</taxon>
    </lineage>
</organism>
<accession>A0A6A1WRF0</accession>
<evidence type="ECO:0000256" key="1">
    <source>
        <dbReference type="SAM" id="MobiDB-lite"/>
    </source>
</evidence>
<dbReference type="Proteomes" id="UP000516437">
    <property type="component" value="Chromosome 1"/>
</dbReference>
<dbReference type="EMBL" id="RXIC02000019">
    <property type="protein sequence ID" value="KAB1226348.1"/>
    <property type="molecule type" value="Genomic_DNA"/>
</dbReference>
<sequence>MSLYEFFKAARALVERWLNVMKTLVRSLTLTLEQMNGQRVSHPKASRSIKQVEAEDEGLESTTVAGEEWLESTTVPVGDIGAGAGEKDQQPESRKRRRISNRSPEEDQQEESAAGTSDEGADAPVEAEDSEKRKCPTAEHLHQREGKSSDEGERSLGYDAQSP</sequence>
<evidence type="ECO:0000313" key="2">
    <source>
        <dbReference type="EMBL" id="KAB1226348.1"/>
    </source>
</evidence>
<proteinExistence type="predicted"/>